<sequence>MGKSLSKDRNYEEYLLLYRKIESVKDIHYGDIDIMESKDKKQIIAMKDRKFQNLEKLREQLGQIRKRRDNTHPNFIQVLEYFVMSEDNFCTSISRLIWTMEYIKKDLTVEIRQRKLQQIPFDVSEIQQIAFASISAFANLQRDGIYFNDLRAQNILLTNSLEVKILDPVFEPNPPLLIQVLQTSKPKKGTYLAPNYLKFAKQKNIPHKLTTHKSESFSLGFVLMEACLLNEQDECFDFREGTINLENYKKNIQQIEDTYGEEISSMIKEMTNFNEKQRLDFIQLETKYNLNTKLDKPMQSSQFLQGYSSTSKFPTSQSQLKINGDQSISQISHLDQNKKSASQKQIRPLRQFDLLNKNSSKETVNTDRSQNTKEKNYFCKINYQTFQLQKIGSLNVDHKNLPTNNSFVSNAESFIPFIQNLDSHQNLRDKQTPLNKNKFQQQNNISENKQNKQQNNLRSDQAITPRHSISFVHQENFENYNQNTLNVNKQDGLKENDKNVNEFKKNTKLQGQLQNFYSNMRSQNDKSILNNTQKLNAKNKSISQMQNSLLQSMRIDQAGEDKENFNSSNAEILKCLKDESNIENTQDAQAQNQNTSHESVYLTENNLNNQNQQNTPIQQTTNDNTPKRQIQSNIKNKSYDSPYNLFGNNLNPIDEDKNEKYQKSSPQLQISVTADGDMISAIDPQSTTTKQQNNQNQTNNLNSLNKKFFNISEIKFEGNGNQNSNTTNFINTKSSVVPYQTNNQQQSFYNNSHYQTSFIEAQSIYIQQRSNSQVIEVIEETYEDGSVYSGEKFKGKRHGNGKFLYADGGLYEGSWFDGCMEGYGKLYYPSGKLAYEGEWKRDKFTGQGVVYNDTPEELGENQSFDFTDFDKMGEHWIQYEGGFLDDQKQGQGILYLSNGNRFIGGFLNDMVEGIGIFVNQEGKEIKAHYSQNKLLKLL</sequence>
<feature type="region of interest" description="Disordered" evidence="2">
    <location>
        <begin position="609"/>
        <end position="665"/>
    </location>
</feature>
<evidence type="ECO:0000313" key="5">
    <source>
        <dbReference type="Proteomes" id="UP000009168"/>
    </source>
</evidence>
<dbReference type="GeneID" id="7830814"/>
<evidence type="ECO:0000259" key="3">
    <source>
        <dbReference type="PROSITE" id="PS50011"/>
    </source>
</evidence>
<dbReference type="OrthoDB" id="10583748at2759"/>
<reference evidence="5" key="1">
    <citation type="journal article" date="2006" name="PLoS Biol.">
        <title>Macronuclear genome sequence of the ciliate Tetrahymena thermophila, a model eukaryote.</title>
        <authorList>
            <person name="Eisen J.A."/>
            <person name="Coyne R.S."/>
            <person name="Wu M."/>
            <person name="Wu D."/>
            <person name="Thiagarajan M."/>
            <person name="Wortman J.R."/>
            <person name="Badger J.H."/>
            <person name="Ren Q."/>
            <person name="Amedeo P."/>
            <person name="Jones K.M."/>
            <person name="Tallon L.J."/>
            <person name="Delcher A.L."/>
            <person name="Salzberg S.L."/>
            <person name="Silva J.C."/>
            <person name="Haas B.J."/>
            <person name="Majoros W.H."/>
            <person name="Farzad M."/>
            <person name="Carlton J.M."/>
            <person name="Smith R.K. Jr."/>
            <person name="Garg J."/>
            <person name="Pearlman R.E."/>
            <person name="Karrer K.M."/>
            <person name="Sun L."/>
            <person name="Manning G."/>
            <person name="Elde N.C."/>
            <person name="Turkewitz A.P."/>
            <person name="Asai D.J."/>
            <person name="Wilkes D.E."/>
            <person name="Wang Y."/>
            <person name="Cai H."/>
            <person name="Collins K."/>
            <person name="Stewart B.A."/>
            <person name="Lee S.R."/>
            <person name="Wilamowska K."/>
            <person name="Weinberg Z."/>
            <person name="Ruzzo W.L."/>
            <person name="Wloga D."/>
            <person name="Gaertig J."/>
            <person name="Frankel J."/>
            <person name="Tsao C.-C."/>
            <person name="Gorovsky M.A."/>
            <person name="Keeling P.J."/>
            <person name="Waller R.F."/>
            <person name="Patron N.J."/>
            <person name="Cherry J.M."/>
            <person name="Stover N.A."/>
            <person name="Krieger C.J."/>
            <person name="del Toro C."/>
            <person name="Ryder H.F."/>
            <person name="Williamson S.C."/>
            <person name="Barbeau R.A."/>
            <person name="Hamilton E.P."/>
            <person name="Orias E."/>
        </authorList>
    </citation>
    <scope>NUCLEOTIDE SEQUENCE [LARGE SCALE GENOMIC DNA]</scope>
    <source>
        <strain evidence="5">SB210</strain>
    </source>
</reference>
<dbReference type="SMART" id="SM00220">
    <property type="entry name" value="S_TKc"/>
    <property type="match status" value="1"/>
</dbReference>
<feature type="region of interest" description="Disordered" evidence="2">
    <location>
        <begin position="333"/>
        <end position="370"/>
    </location>
</feature>
<dbReference type="PANTHER" id="PTHR43215">
    <property type="entry name" value="RADIAL SPOKE HEAD 1 HOMOLOG"/>
    <property type="match status" value="1"/>
</dbReference>
<dbReference type="SMART" id="SM00698">
    <property type="entry name" value="MORN"/>
    <property type="match status" value="4"/>
</dbReference>
<feature type="compositionally biased region" description="Polar residues" evidence="2">
    <location>
        <begin position="356"/>
        <end position="369"/>
    </location>
</feature>
<dbReference type="GO" id="GO:0004672">
    <property type="term" value="F:protein kinase activity"/>
    <property type="evidence" value="ECO:0007669"/>
    <property type="project" value="InterPro"/>
</dbReference>
<proteinExistence type="predicted"/>
<organism evidence="4 5">
    <name type="scientific">Tetrahymena thermophila (strain SB210)</name>
    <dbReference type="NCBI Taxonomy" id="312017"/>
    <lineage>
        <taxon>Eukaryota</taxon>
        <taxon>Sar</taxon>
        <taxon>Alveolata</taxon>
        <taxon>Ciliophora</taxon>
        <taxon>Intramacronucleata</taxon>
        <taxon>Oligohymenophorea</taxon>
        <taxon>Hymenostomatida</taxon>
        <taxon>Tetrahymenina</taxon>
        <taxon>Tetrahymenidae</taxon>
        <taxon>Tetrahymena</taxon>
    </lineage>
</organism>
<dbReference type="PROSITE" id="PS50011">
    <property type="entry name" value="PROTEIN_KINASE_DOM"/>
    <property type="match status" value="1"/>
</dbReference>
<keyword evidence="5" id="KW-1185">Reference proteome</keyword>
<evidence type="ECO:0000256" key="2">
    <source>
        <dbReference type="SAM" id="MobiDB-lite"/>
    </source>
</evidence>
<keyword evidence="4" id="KW-0418">Kinase</keyword>
<dbReference type="HOGENOM" id="CLU_287371_0_0_1"/>
<dbReference type="Pfam" id="PF00069">
    <property type="entry name" value="Pkinase"/>
    <property type="match status" value="1"/>
</dbReference>
<dbReference type="InParanoid" id="I7MCP3"/>
<feature type="compositionally biased region" description="Low complexity" evidence="2">
    <location>
        <begin position="609"/>
        <end position="624"/>
    </location>
</feature>
<dbReference type="InterPro" id="IPR000719">
    <property type="entry name" value="Prot_kinase_dom"/>
</dbReference>
<feature type="compositionally biased region" description="Polar residues" evidence="2">
    <location>
        <begin position="627"/>
        <end position="651"/>
    </location>
</feature>
<evidence type="ECO:0000313" key="4">
    <source>
        <dbReference type="EMBL" id="EAR84475.1"/>
    </source>
</evidence>
<dbReference type="Gene3D" id="1.10.510.10">
    <property type="entry name" value="Transferase(Phosphotransferase) domain 1"/>
    <property type="match status" value="1"/>
</dbReference>
<dbReference type="AlphaFoldDB" id="I7MCP3"/>
<name>I7MCP3_TETTS</name>
<dbReference type="InterPro" id="IPR003409">
    <property type="entry name" value="MORN"/>
</dbReference>
<dbReference type="KEGG" id="tet:TTHERM_00691730"/>
<dbReference type="Gene3D" id="2.20.110.10">
    <property type="entry name" value="Histone H3 K4-specific methyltransferase SET7/9 N-terminal domain"/>
    <property type="match status" value="3"/>
</dbReference>
<dbReference type="STRING" id="312017.I7MCP3"/>
<protein>
    <submittedName>
        <fullName evidence="4">Protein kinase</fullName>
    </submittedName>
</protein>
<dbReference type="RefSeq" id="XP_001032138.1">
    <property type="nucleotide sequence ID" value="XM_001032138.1"/>
</dbReference>
<feature type="compositionally biased region" description="Polar residues" evidence="2">
    <location>
        <begin position="333"/>
        <end position="345"/>
    </location>
</feature>
<dbReference type="eggNOG" id="KOG0229">
    <property type="taxonomic scope" value="Eukaryota"/>
</dbReference>
<keyword evidence="4" id="KW-0808">Transferase</keyword>
<evidence type="ECO:0000256" key="1">
    <source>
        <dbReference type="ARBA" id="ARBA00022737"/>
    </source>
</evidence>
<dbReference type="PANTHER" id="PTHR43215:SF14">
    <property type="entry name" value="RADIAL SPOKE HEAD 1 HOMOLOG"/>
    <property type="match status" value="1"/>
</dbReference>
<feature type="domain" description="Protein kinase" evidence="3">
    <location>
        <begin position="18"/>
        <end position="304"/>
    </location>
</feature>
<dbReference type="InterPro" id="IPR011009">
    <property type="entry name" value="Kinase-like_dom_sf"/>
</dbReference>
<dbReference type="SUPFAM" id="SSF82185">
    <property type="entry name" value="Histone H3 K4-specific methyltransferase SET7/9 N-terminal domain"/>
    <property type="match status" value="2"/>
</dbReference>
<dbReference type="GO" id="GO:0005524">
    <property type="term" value="F:ATP binding"/>
    <property type="evidence" value="ECO:0007669"/>
    <property type="project" value="InterPro"/>
</dbReference>
<dbReference type="Pfam" id="PF02493">
    <property type="entry name" value="MORN"/>
    <property type="match status" value="4"/>
</dbReference>
<gene>
    <name evidence="4" type="ORF">TTHERM_00691730</name>
</gene>
<accession>I7MCP3</accession>
<keyword evidence="1" id="KW-0677">Repeat</keyword>
<dbReference type="Proteomes" id="UP000009168">
    <property type="component" value="Unassembled WGS sequence"/>
</dbReference>
<dbReference type="EMBL" id="GG662490">
    <property type="protein sequence ID" value="EAR84475.1"/>
    <property type="molecule type" value="Genomic_DNA"/>
</dbReference>
<dbReference type="SUPFAM" id="SSF56112">
    <property type="entry name" value="Protein kinase-like (PK-like)"/>
    <property type="match status" value="1"/>
</dbReference>